<reference evidence="5" key="1">
    <citation type="submission" date="2022-12" db="EMBL/GenBank/DDBJ databases">
        <title>Paracoccus sp. EF6 isolated from a lake water.</title>
        <authorList>
            <person name="Liu H."/>
        </authorList>
    </citation>
    <scope>NUCLEOTIDE SEQUENCE</scope>
    <source>
        <strain evidence="5">EF6</strain>
    </source>
</reference>
<dbReference type="Proteomes" id="UP001149822">
    <property type="component" value="Unassembled WGS sequence"/>
</dbReference>
<keyword evidence="6" id="KW-1185">Reference proteome</keyword>
<dbReference type="NCBIfam" id="NF037995">
    <property type="entry name" value="TRAP_S1"/>
    <property type="match status" value="1"/>
</dbReference>
<evidence type="ECO:0000256" key="4">
    <source>
        <dbReference type="SAM" id="SignalP"/>
    </source>
</evidence>
<comment type="subcellular location">
    <subcellularLocation>
        <location evidence="1">Periplasm</location>
    </subcellularLocation>
</comment>
<evidence type="ECO:0000313" key="6">
    <source>
        <dbReference type="Proteomes" id="UP001149822"/>
    </source>
</evidence>
<sequence>MRFLKAGCLAMGLAMGATMPAGAMTLIYGEAGPNRGVRAEATQWFVDQVAERTGGELTIDVNWGGALFSEKAAVQSLRDGVADMGSVIGVYFPQDMIAYGLADLPIPNPDPWVGMKAVDRLMRENEQIRENLARQNLVYIGTYTTSAVQVGCKGKTITTLDDVKGVKIRGVGAYGKVFHDLGATPVDMSVYEAYQGLDTGLIDCTQTYPYLVEALKFDEVFDSYTEIDFGQIGALGIMMNKDSFDMLPPEQQQALLTAGEGLADEFGRILTDANQRSVQILKDKQVPIVKISDQDRARLAELGDKYVEEWIGRADAAGLDGRALVDEYTALIAEYTKVRDEQGYPWATKAD</sequence>
<protein>
    <submittedName>
        <fullName evidence="5">C4-dicarboxylate TRAP transporter substrate-binding protein</fullName>
    </submittedName>
</protein>
<keyword evidence="3" id="KW-0574">Periplasm</keyword>
<dbReference type="CDD" id="cd13666">
    <property type="entry name" value="PBP2_TRAP_DctP_like_1"/>
    <property type="match status" value="1"/>
</dbReference>
<evidence type="ECO:0000256" key="2">
    <source>
        <dbReference type="ARBA" id="ARBA00022729"/>
    </source>
</evidence>
<dbReference type="PANTHER" id="PTHR33376">
    <property type="match status" value="1"/>
</dbReference>
<gene>
    <name evidence="5" type="ORF">OU682_11880</name>
</gene>
<proteinExistence type="predicted"/>
<comment type="caution">
    <text evidence="5">The sequence shown here is derived from an EMBL/GenBank/DDBJ whole genome shotgun (WGS) entry which is preliminary data.</text>
</comment>
<evidence type="ECO:0000256" key="1">
    <source>
        <dbReference type="ARBA" id="ARBA00004418"/>
    </source>
</evidence>
<dbReference type="Gene3D" id="3.40.190.170">
    <property type="entry name" value="Bacterial extracellular solute-binding protein, family 7"/>
    <property type="match status" value="1"/>
</dbReference>
<accession>A0ABT4J5Y0</accession>
<feature type="chain" id="PRO_5046940732" evidence="4">
    <location>
        <begin position="24"/>
        <end position="351"/>
    </location>
</feature>
<keyword evidence="2 4" id="KW-0732">Signal</keyword>
<name>A0ABT4J5Y0_9RHOB</name>
<feature type="signal peptide" evidence="4">
    <location>
        <begin position="1"/>
        <end position="23"/>
    </location>
</feature>
<dbReference type="EMBL" id="JAPTYD010000015">
    <property type="protein sequence ID" value="MCZ0962319.1"/>
    <property type="molecule type" value="Genomic_DNA"/>
</dbReference>
<dbReference type="InterPro" id="IPR018389">
    <property type="entry name" value="DctP_fam"/>
</dbReference>
<dbReference type="PANTHER" id="PTHR33376:SF15">
    <property type="entry name" value="BLL6794 PROTEIN"/>
    <property type="match status" value="1"/>
</dbReference>
<dbReference type="Pfam" id="PF03480">
    <property type="entry name" value="DctP"/>
    <property type="match status" value="1"/>
</dbReference>
<dbReference type="RefSeq" id="WP_268942340.1">
    <property type="nucleotide sequence ID" value="NZ_JAPTYD010000015.1"/>
</dbReference>
<dbReference type="SUPFAM" id="SSF53850">
    <property type="entry name" value="Periplasmic binding protein-like II"/>
    <property type="match status" value="1"/>
</dbReference>
<evidence type="ECO:0000256" key="3">
    <source>
        <dbReference type="ARBA" id="ARBA00022764"/>
    </source>
</evidence>
<evidence type="ECO:0000313" key="5">
    <source>
        <dbReference type="EMBL" id="MCZ0962319.1"/>
    </source>
</evidence>
<dbReference type="InterPro" id="IPR038404">
    <property type="entry name" value="TRAP_DctP_sf"/>
</dbReference>
<organism evidence="5 6">
    <name type="scientific">Paracoccus benzoatiresistens</name>
    <dbReference type="NCBI Taxonomy" id="2997341"/>
    <lineage>
        <taxon>Bacteria</taxon>
        <taxon>Pseudomonadati</taxon>
        <taxon>Pseudomonadota</taxon>
        <taxon>Alphaproteobacteria</taxon>
        <taxon>Rhodobacterales</taxon>
        <taxon>Paracoccaceae</taxon>
        <taxon>Paracoccus</taxon>
    </lineage>
</organism>